<comment type="caution">
    <text evidence="1">The sequence shown here is derived from an EMBL/GenBank/DDBJ whole genome shotgun (WGS) entry which is preliminary data.</text>
</comment>
<reference evidence="1 2" key="1">
    <citation type="journal article" date="2015" name="Nature">
        <title>rRNA introns, odd ribosomes, and small enigmatic genomes across a large radiation of phyla.</title>
        <authorList>
            <person name="Brown C.T."/>
            <person name="Hug L.A."/>
            <person name="Thomas B.C."/>
            <person name="Sharon I."/>
            <person name="Castelle C.J."/>
            <person name="Singh A."/>
            <person name="Wilkins M.J."/>
            <person name="Williams K.H."/>
            <person name="Banfield J.F."/>
        </authorList>
    </citation>
    <scope>NUCLEOTIDE SEQUENCE [LARGE SCALE GENOMIC DNA]</scope>
</reference>
<evidence type="ECO:0000313" key="1">
    <source>
        <dbReference type="EMBL" id="KKU38993.1"/>
    </source>
</evidence>
<organism evidence="1 2">
    <name type="scientific">Candidatus Azambacteria bacterium GW2011_GWB2_46_37</name>
    <dbReference type="NCBI Taxonomy" id="1618618"/>
    <lineage>
        <taxon>Bacteria</taxon>
        <taxon>Candidatus Azamiibacteriota</taxon>
    </lineage>
</organism>
<gene>
    <name evidence="1" type="ORF">UX53_C0018G0014</name>
</gene>
<dbReference type="Proteomes" id="UP000033818">
    <property type="component" value="Unassembled WGS sequence"/>
</dbReference>
<accession>A0A0G1SA73</accession>
<evidence type="ECO:0000313" key="2">
    <source>
        <dbReference type="Proteomes" id="UP000033818"/>
    </source>
</evidence>
<name>A0A0G1SA73_9BACT</name>
<dbReference type="AlphaFoldDB" id="A0A0G1SA73"/>
<protein>
    <submittedName>
        <fullName evidence="1">Uncharacterized protein</fullName>
    </submittedName>
</protein>
<sequence length="110" mass="12647">MGAVDQRQFAQVPRRRGADDFSAETFFDEFRNPADVVNVGVSNKKIIDFLGIVRKRLVVFFVGKKRTLEHSAVNQDFFVADFQQIIGAGHAPRRAVKMQFHNIIYFIIFL</sequence>
<dbReference type="EMBL" id="LCMO01000018">
    <property type="protein sequence ID" value="KKU38993.1"/>
    <property type="molecule type" value="Genomic_DNA"/>
</dbReference>
<proteinExistence type="predicted"/>